<dbReference type="EMBL" id="ML179490">
    <property type="protein sequence ID" value="THU86588.1"/>
    <property type="molecule type" value="Genomic_DNA"/>
</dbReference>
<sequence>MNSYPVVPISFIMLLAIFLAVVQGNANLETAVTIPNFGLVDPPFLKQAATQLIPLGTKETGGLQTTYQYDAVQVFVSTLTNGMPATVTQSPSGIMVASTSGFVVELTYPPTSRPTGFASEAIECEYKGPDNGVCIDRVVEYSGTSTFSSTLTAFGRVQPEVLPVLVGTSTATVSKSTSVIQSTVGLDPDDSGAKSAMRGKNGGVAIMILFPIFVILAL</sequence>
<proteinExistence type="predicted"/>
<protein>
    <submittedName>
        <fullName evidence="2">Uncharacterized protein</fullName>
    </submittedName>
</protein>
<evidence type="ECO:0000313" key="3">
    <source>
        <dbReference type="Proteomes" id="UP000297245"/>
    </source>
</evidence>
<gene>
    <name evidence="2" type="ORF">K435DRAFT_362988</name>
</gene>
<accession>A0A4S8LDX1</accession>
<keyword evidence="3" id="KW-1185">Reference proteome</keyword>
<keyword evidence="1" id="KW-0472">Membrane</keyword>
<dbReference type="AlphaFoldDB" id="A0A4S8LDX1"/>
<feature type="transmembrane region" description="Helical" evidence="1">
    <location>
        <begin position="201"/>
        <end position="217"/>
    </location>
</feature>
<reference evidence="2 3" key="1">
    <citation type="journal article" date="2019" name="Nat. Ecol. Evol.">
        <title>Megaphylogeny resolves global patterns of mushroom evolution.</title>
        <authorList>
            <person name="Varga T."/>
            <person name="Krizsan K."/>
            <person name="Foldi C."/>
            <person name="Dima B."/>
            <person name="Sanchez-Garcia M."/>
            <person name="Sanchez-Ramirez S."/>
            <person name="Szollosi G.J."/>
            <person name="Szarkandi J.G."/>
            <person name="Papp V."/>
            <person name="Albert L."/>
            <person name="Andreopoulos W."/>
            <person name="Angelini C."/>
            <person name="Antonin V."/>
            <person name="Barry K.W."/>
            <person name="Bougher N.L."/>
            <person name="Buchanan P."/>
            <person name="Buyck B."/>
            <person name="Bense V."/>
            <person name="Catcheside P."/>
            <person name="Chovatia M."/>
            <person name="Cooper J."/>
            <person name="Damon W."/>
            <person name="Desjardin D."/>
            <person name="Finy P."/>
            <person name="Geml J."/>
            <person name="Haridas S."/>
            <person name="Hughes K."/>
            <person name="Justo A."/>
            <person name="Karasinski D."/>
            <person name="Kautmanova I."/>
            <person name="Kiss B."/>
            <person name="Kocsube S."/>
            <person name="Kotiranta H."/>
            <person name="LaButti K.M."/>
            <person name="Lechner B.E."/>
            <person name="Liimatainen K."/>
            <person name="Lipzen A."/>
            <person name="Lukacs Z."/>
            <person name="Mihaltcheva S."/>
            <person name="Morgado L.N."/>
            <person name="Niskanen T."/>
            <person name="Noordeloos M.E."/>
            <person name="Ohm R.A."/>
            <person name="Ortiz-Santana B."/>
            <person name="Ovrebo C."/>
            <person name="Racz N."/>
            <person name="Riley R."/>
            <person name="Savchenko A."/>
            <person name="Shiryaev A."/>
            <person name="Soop K."/>
            <person name="Spirin V."/>
            <person name="Szebenyi C."/>
            <person name="Tomsovsky M."/>
            <person name="Tulloss R.E."/>
            <person name="Uehling J."/>
            <person name="Grigoriev I.V."/>
            <person name="Vagvolgyi C."/>
            <person name="Papp T."/>
            <person name="Martin F.M."/>
            <person name="Miettinen O."/>
            <person name="Hibbett D.S."/>
            <person name="Nagy L.G."/>
        </authorList>
    </citation>
    <scope>NUCLEOTIDE SEQUENCE [LARGE SCALE GENOMIC DNA]</scope>
    <source>
        <strain evidence="2 3">CBS 962.96</strain>
    </source>
</reference>
<organism evidence="2 3">
    <name type="scientific">Dendrothele bispora (strain CBS 962.96)</name>
    <dbReference type="NCBI Taxonomy" id="1314807"/>
    <lineage>
        <taxon>Eukaryota</taxon>
        <taxon>Fungi</taxon>
        <taxon>Dikarya</taxon>
        <taxon>Basidiomycota</taxon>
        <taxon>Agaricomycotina</taxon>
        <taxon>Agaricomycetes</taxon>
        <taxon>Agaricomycetidae</taxon>
        <taxon>Agaricales</taxon>
        <taxon>Agaricales incertae sedis</taxon>
        <taxon>Dendrothele</taxon>
    </lineage>
</organism>
<evidence type="ECO:0000256" key="1">
    <source>
        <dbReference type="SAM" id="Phobius"/>
    </source>
</evidence>
<evidence type="ECO:0000313" key="2">
    <source>
        <dbReference type="EMBL" id="THU86588.1"/>
    </source>
</evidence>
<dbReference type="Proteomes" id="UP000297245">
    <property type="component" value="Unassembled WGS sequence"/>
</dbReference>
<keyword evidence="1" id="KW-1133">Transmembrane helix</keyword>
<keyword evidence="1" id="KW-0812">Transmembrane</keyword>
<name>A0A4S8LDX1_DENBC</name>
<feature type="transmembrane region" description="Helical" evidence="1">
    <location>
        <begin position="6"/>
        <end position="22"/>
    </location>
</feature>